<dbReference type="RefSeq" id="WP_109571329.1">
    <property type="nucleotide sequence ID" value="NZ_CP025958.1"/>
</dbReference>
<reference evidence="3 4" key="1">
    <citation type="submission" date="2018-01" db="EMBL/GenBank/DDBJ databases">
        <title>G. obscuriglobus.</title>
        <authorList>
            <person name="Franke J."/>
            <person name="Blomberg W."/>
            <person name="Selmecki A."/>
        </authorList>
    </citation>
    <scope>NUCLEOTIDE SEQUENCE [LARGE SCALE GENOMIC DNA]</scope>
    <source>
        <strain evidence="3 4">DSM 5831</strain>
    </source>
</reference>
<dbReference type="AlphaFoldDB" id="A0A2Z3HB46"/>
<dbReference type="KEGG" id="gog:C1280_29630"/>
<organism evidence="3 4">
    <name type="scientific">Gemmata obscuriglobus</name>
    <dbReference type="NCBI Taxonomy" id="114"/>
    <lineage>
        <taxon>Bacteria</taxon>
        <taxon>Pseudomonadati</taxon>
        <taxon>Planctomycetota</taxon>
        <taxon>Planctomycetia</taxon>
        <taxon>Gemmatales</taxon>
        <taxon>Gemmataceae</taxon>
        <taxon>Gemmata</taxon>
    </lineage>
</organism>
<evidence type="ECO:0000256" key="2">
    <source>
        <dbReference type="SAM" id="SignalP"/>
    </source>
</evidence>
<feature type="signal peptide" evidence="2">
    <location>
        <begin position="1"/>
        <end position="21"/>
    </location>
</feature>
<keyword evidence="2" id="KW-0732">Signal</keyword>
<dbReference type="Proteomes" id="UP000245802">
    <property type="component" value="Chromosome"/>
</dbReference>
<evidence type="ECO:0000256" key="1">
    <source>
        <dbReference type="SAM" id="MobiDB-lite"/>
    </source>
</evidence>
<sequence>MNSVKSSALVLALAAPFALYAAWQIHSATRLDALGPVPPPAPDPPRDQPTTAARAATAAAETRKAIGVTWRYRAPDAADRSTDPDADAVVKAAGARAADLTDLDTFLSGIEKPAFVGKLKDKYTTWAGDQTAARRAEGAVRAWLLKPPPVESAADADRAVADATQLIDEYAQRSRFANKARATVWRLEARLKVVDRLAALADREYASATKAKLPLDRDTNVGKTALDALRGLNRHFAELGDELRRSDAEKVALAPELRTSIEGRGAGADEYTAREELLALFAQEDLFDNPTNAEPWLKKVHERYARTRSAAARKLIRDKVQEFADAFIPPVARLDDKVLVKGAETPRKEVVIKYEAGNGEYKQAPLSDEVAGLTEFNFAKRHPGDNTLVVAQGAEEVPGALKPTAVSRAAVGYNAAREQVSQRAAPRWTAESVAALKKACEPQMELVDQLRTPEQKGAGKAPRIATRVLGLSAGVAAHKELFESAP</sequence>
<name>A0A2Z3HB46_9BACT</name>
<dbReference type="EMBL" id="CP025958">
    <property type="protein sequence ID" value="AWM40737.1"/>
    <property type="molecule type" value="Genomic_DNA"/>
</dbReference>
<accession>A0A2Z3HB46</accession>
<evidence type="ECO:0000313" key="4">
    <source>
        <dbReference type="Proteomes" id="UP000245802"/>
    </source>
</evidence>
<keyword evidence="4" id="KW-1185">Reference proteome</keyword>
<feature type="region of interest" description="Disordered" evidence="1">
    <location>
        <begin position="34"/>
        <end position="58"/>
    </location>
</feature>
<proteinExistence type="predicted"/>
<gene>
    <name evidence="3" type="ORF">C1280_29630</name>
</gene>
<feature type="chain" id="PRO_5016321221" evidence="2">
    <location>
        <begin position="22"/>
        <end position="486"/>
    </location>
</feature>
<evidence type="ECO:0000313" key="3">
    <source>
        <dbReference type="EMBL" id="AWM40737.1"/>
    </source>
</evidence>
<feature type="compositionally biased region" description="Low complexity" evidence="1">
    <location>
        <begin position="48"/>
        <end position="58"/>
    </location>
</feature>
<protein>
    <submittedName>
        <fullName evidence="3">Uncharacterized protein</fullName>
    </submittedName>
</protein>